<evidence type="ECO:0000256" key="1">
    <source>
        <dbReference type="SAM" id="MobiDB-lite"/>
    </source>
</evidence>
<evidence type="ECO:0000313" key="2">
    <source>
        <dbReference type="EMBL" id="RRT77246.1"/>
    </source>
</evidence>
<sequence length="177" mass="20037">MNSTSRFLTRSPHLPFSLPRTSAERHKRSWGLAEFKAVVRTRRGSGLPGRIPQGSPRHPCRTRASNPVRHPSVLFFPIQCKQEHHAPGTTNPIFRLFRRNREIPSASLRMGDSKETETETEVETARRYRPNGVALDRGVGRIDTSTARRFSVNPQILRHLSRSAMGPTVLANRDAPR</sequence>
<dbReference type="AlphaFoldDB" id="A0A427AM49"/>
<protein>
    <submittedName>
        <fullName evidence="2">Uncharacterized protein</fullName>
    </submittedName>
</protein>
<proteinExistence type="predicted"/>
<dbReference type="Proteomes" id="UP000287651">
    <property type="component" value="Unassembled WGS sequence"/>
</dbReference>
<accession>A0A427AM49</accession>
<dbReference type="EMBL" id="AMZH03001976">
    <property type="protein sequence ID" value="RRT77246.1"/>
    <property type="molecule type" value="Genomic_DNA"/>
</dbReference>
<evidence type="ECO:0000313" key="3">
    <source>
        <dbReference type="Proteomes" id="UP000287651"/>
    </source>
</evidence>
<organism evidence="2 3">
    <name type="scientific">Ensete ventricosum</name>
    <name type="common">Abyssinian banana</name>
    <name type="synonym">Musa ensete</name>
    <dbReference type="NCBI Taxonomy" id="4639"/>
    <lineage>
        <taxon>Eukaryota</taxon>
        <taxon>Viridiplantae</taxon>
        <taxon>Streptophyta</taxon>
        <taxon>Embryophyta</taxon>
        <taxon>Tracheophyta</taxon>
        <taxon>Spermatophyta</taxon>
        <taxon>Magnoliopsida</taxon>
        <taxon>Liliopsida</taxon>
        <taxon>Zingiberales</taxon>
        <taxon>Musaceae</taxon>
        <taxon>Ensete</taxon>
    </lineage>
</organism>
<feature type="region of interest" description="Disordered" evidence="1">
    <location>
        <begin position="44"/>
        <end position="66"/>
    </location>
</feature>
<reference evidence="2 3" key="1">
    <citation type="journal article" date="2014" name="Agronomy (Basel)">
        <title>A Draft Genome Sequence for Ensete ventricosum, the Drought-Tolerant Tree Against Hunger.</title>
        <authorList>
            <person name="Harrison J."/>
            <person name="Moore K.A."/>
            <person name="Paszkiewicz K."/>
            <person name="Jones T."/>
            <person name="Grant M."/>
            <person name="Ambacheew D."/>
            <person name="Muzemil S."/>
            <person name="Studholme D.J."/>
        </authorList>
    </citation>
    <scope>NUCLEOTIDE SEQUENCE [LARGE SCALE GENOMIC DNA]</scope>
</reference>
<name>A0A427AM49_ENSVE</name>
<comment type="caution">
    <text evidence="2">The sequence shown here is derived from an EMBL/GenBank/DDBJ whole genome shotgun (WGS) entry which is preliminary data.</text>
</comment>
<gene>
    <name evidence="2" type="ORF">B296_00021052</name>
</gene>